<evidence type="ECO:0000256" key="11">
    <source>
        <dbReference type="ARBA" id="ARBA00049191"/>
    </source>
</evidence>
<comment type="cofactor">
    <cofactor evidence="13">
        <name>Mg(2+)</name>
        <dbReference type="ChEBI" id="CHEBI:18420"/>
    </cofactor>
</comment>
<evidence type="ECO:0000256" key="4">
    <source>
        <dbReference type="ARBA" id="ARBA00011503"/>
    </source>
</evidence>
<keyword evidence="13" id="KW-0460">Magnesium</keyword>
<dbReference type="GO" id="GO:0000287">
    <property type="term" value="F:magnesium ion binding"/>
    <property type="evidence" value="ECO:0007669"/>
    <property type="project" value="InterPro"/>
</dbReference>
<comment type="function">
    <text evidence="1">Involved in the biosynthesis of the siderophore enterobactin (enterochelin), which is a macrocyclic trimeric lactone of N-(2,3-dihydroxybenzoyl)-serine. The serine trilactone serves as a scaffolding for the three catechol functionalities that provide hexadentate coordination for the tightly ligated iron(2+) atoms. Plays an essential role in the assembly of the enterobactin by catalyzing the transfer of the 4'-phosphopantetheine (Ppant) moiety from coenzyme A to the apo-domains of both EntB (ArCP domain) and EntF (PCP domain) to yield their holo-forms which make them competent for the activation of 2,3-dihydroxybenzoate (DHB) and L-serine, respectively.</text>
</comment>
<evidence type="ECO:0000259" key="15">
    <source>
        <dbReference type="Pfam" id="PF17837"/>
    </source>
</evidence>
<dbReference type="PANTHER" id="PTHR38096:SF1">
    <property type="entry name" value="ENTEROBACTIN SYNTHASE COMPONENT D"/>
    <property type="match status" value="1"/>
</dbReference>
<dbReference type="Proteomes" id="UP000321275">
    <property type="component" value="Unassembled WGS sequence"/>
</dbReference>
<dbReference type="GO" id="GO:0009239">
    <property type="term" value="P:enterobactin biosynthetic process"/>
    <property type="evidence" value="ECO:0007669"/>
    <property type="project" value="UniProtKB-UniPathway"/>
</dbReference>
<feature type="binding site" evidence="13">
    <location>
        <position position="123"/>
    </location>
    <ligand>
        <name>Mg(2+)</name>
        <dbReference type="ChEBI" id="CHEBI:18420"/>
    </ligand>
</feature>
<dbReference type="Gene3D" id="3.90.470.20">
    <property type="entry name" value="4'-phosphopantetheinyl transferase domain"/>
    <property type="match status" value="1"/>
</dbReference>
<comment type="catalytic activity">
    <reaction evidence="11">
        <text>apo-[peptidyl-carrier protein] + CoA = holo-[peptidyl-carrier protein] + adenosine 3',5'-bisphosphate + H(+)</text>
        <dbReference type="Rhea" id="RHEA:46228"/>
        <dbReference type="Rhea" id="RHEA-COMP:11479"/>
        <dbReference type="Rhea" id="RHEA-COMP:11480"/>
        <dbReference type="ChEBI" id="CHEBI:15378"/>
        <dbReference type="ChEBI" id="CHEBI:29999"/>
        <dbReference type="ChEBI" id="CHEBI:57287"/>
        <dbReference type="ChEBI" id="CHEBI:58343"/>
        <dbReference type="ChEBI" id="CHEBI:64479"/>
    </reaction>
</comment>
<reference evidence="16 17" key="1">
    <citation type="submission" date="2019-07" db="EMBL/GenBank/DDBJ databases">
        <title>Whole genome shotgun sequence of Halomonas pacifica NBRC 102220.</title>
        <authorList>
            <person name="Hosoyama A."/>
            <person name="Uohara A."/>
            <person name="Ohji S."/>
            <person name="Ichikawa N."/>
        </authorList>
    </citation>
    <scope>NUCLEOTIDE SEQUENCE [LARGE SCALE GENOMIC DNA]</scope>
    <source>
        <strain evidence="16 17">NBRC 102220</strain>
    </source>
</reference>
<evidence type="ECO:0000256" key="12">
    <source>
        <dbReference type="PIRSR" id="PIRSR603542-1"/>
    </source>
</evidence>
<name>A0A510XBU6_9GAMM</name>
<evidence type="ECO:0000256" key="8">
    <source>
        <dbReference type="ARBA" id="ARBA00029894"/>
    </source>
</evidence>
<gene>
    <name evidence="16" type="ORF">HPA02_32020</name>
</gene>
<proteinExistence type="inferred from homology"/>
<dbReference type="SUPFAM" id="SSF56214">
    <property type="entry name" value="4'-phosphopantetheinyl transferase"/>
    <property type="match status" value="1"/>
</dbReference>
<dbReference type="PRINTS" id="PR01399">
    <property type="entry name" value="ENTSNTHTASED"/>
</dbReference>
<dbReference type="RefSeq" id="WP_146804240.1">
    <property type="nucleotide sequence ID" value="NZ_BJUK01000055.1"/>
</dbReference>
<feature type="binding site" evidence="12">
    <location>
        <position position="170"/>
    </location>
    <ligand>
        <name>CoA</name>
        <dbReference type="ChEBI" id="CHEBI:57287"/>
    </ligand>
</feature>
<dbReference type="GO" id="GO:0009366">
    <property type="term" value="C:enterobactin synthetase complex"/>
    <property type="evidence" value="ECO:0007669"/>
    <property type="project" value="InterPro"/>
</dbReference>
<feature type="binding site" evidence="12">
    <location>
        <position position="123"/>
    </location>
    <ligand>
        <name>CoA</name>
        <dbReference type="ChEBI" id="CHEBI:57287"/>
    </ligand>
</feature>
<feature type="domain" description="4'-phosphopantetheinyl transferase N-terminal" evidence="15">
    <location>
        <begin position="50"/>
        <end position="112"/>
    </location>
</feature>
<accession>A0A510XBU6</accession>
<feature type="binding site" evidence="13">
    <location>
        <position position="124"/>
    </location>
    <ligand>
        <name>Mg(2+)</name>
        <dbReference type="ChEBI" id="CHEBI:18420"/>
    </ligand>
</feature>
<keyword evidence="17" id="KW-1185">Reference proteome</keyword>
<feature type="binding site" evidence="12">
    <location>
        <position position="65"/>
    </location>
    <ligand>
        <name>CoA</name>
        <dbReference type="ChEBI" id="CHEBI:57287"/>
    </ligand>
</feature>
<keyword evidence="13" id="KW-0479">Metal-binding</keyword>
<organism evidence="16 17">
    <name type="scientific">Bisbaumannia pacifica</name>
    <dbReference type="NCBI Taxonomy" id="77098"/>
    <lineage>
        <taxon>Bacteria</taxon>
        <taxon>Pseudomonadati</taxon>
        <taxon>Pseudomonadota</taxon>
        <taxon>Gammaproteobacteria</taxon>
        <taxon>Oceanospirillales</taxon>
        <taxon>Halomonadaceae</taxon>
        <taxon>Bisbaumannia</taxon>
    </lineage>
</organism>
<dbReference type="InterPro" id="IPR041354">
    <property type="entry name" value="4PPT_N"/>
</dbReference>
<comment type="pathway">
    <text evidence="2">Siderophore biosynthesis; enterobactin biosynthesis.</text>
</comment>
<comment type="caution">
    <text evidence="16">The sequence shown here is derived from an EMBL/GenBank/DDBJ whole genome shotgun (WGS) entry which is preliminary data.</text>
</comment>
<dbReference type="GO" id="GO:0005886">
    <property type="term" value="C:plasma membrane"/>
    <property type="evidence" value="ECO:0007669"/>
    <property type="project" value="TreeGrafter"/>
</dbReference>
<feature type="binding site" evidence="12">
    <location>
        <position position="166"/>
    </location>
    <ligand>
        <name>CoA</name>
        <dbReference type="ChEBI" id="CHEBI:57287"/>
    </ligand>
</feature>
<dbReference type="PANTHER" id="PTHR38096">
    <property type="entry name" value="ENTEROBACTIN SYNTHASE COMPONENT D"/>
    <property type="match status" value="1"/>
</dbReference>
<dbReference type="GO" id="GO:0008897">
    <property type="term" value="F:holo-[acyl-carrier-protein] synthase activity"/>
    <property type="evidence" value="ECO:0007669"/>
    <property type="project" value="InterPro"/>
</dbReference>
<evidence type="ECO:0000256" key="10">
    <source>
        <dbReference type="ARBA" id="ARBA00049176"/>
    </source>
</evidence>
<evidence type="ECO:0000313" key="17">
    <source>
        <dbReference type="Proteomes" id="UP000321275"/>
    </source>
</evidence>
<evidence type="ECO:0000256" key="3">
    <source>
        <dbReference type="ARBA" id="ARBA00008342"/>
    </source>
</evidence>
<keyword evidence="7" id="KW-0259">Enterobactin biosynthesis</keyword>
<dbReference type="AlphaFoldDB" id="A0A510XBU6"/>
<evidence type="ECO:0000256" key="2">
    <source>
        <dbReference type="ARBA" id="ARBA00004993"/>
    </source>
</evidence>
<sequence>MTETPSFCGPLAIQRPFDLADGCLVATRFAAEALTADAFTTAGIALPPRLAAAAAKRRAEFLAGRLCARQALWQLDGRWQAPELGEDRAPRWPQGCVGSITHTHGWAAALVAPRSAYHGLGLDAERWLDDAEAARLARRVLTPAERARLPADEAALAVTLTFSLKESLFKALYPLVGRRFYFPDAELLSWHPDGRARLRLLGDLAPAWPAGRELDGHFCHWQGQLLSLVTIPAPRPDH</sequence>
<evidence type="ECO:0000313" key="16">
    <source>
        <dbReference type="EMBL" id="GEK48919.1"/>
    </source>
</evidence>
<comment type="subunit">
    <text evidence="4">EntB, EntD, EntE, and EntF form a multienzyme complex called enterobactin synthase.</text>
</comment>
<evidence type="ECO:0000256" key="13">
    <source>
        <dbReference type="PIRSR" id="PIRSR603542-2"/>
    </source>
</evidence>
<evidence type="ECO:0000259" key="14">
    <source>
        <dbReference type="Pfam" id="PF01648"/>
    </source>
</evidence>
<feature type="domain" description="4'-phosphopantetheinyl transferase" evidence="14">
    <location>
        <begin position="119"/>
        <end position="205"/>
    </location>
</feature>
<protein>
    <recommendedName>
        <fullName evidence="5">Enterobactin synthase component D</fullName>
    </recommendedName>
    <alternativeName>
        <fullName evidence="8">4'-phosphopantetheinyl transferase EntD</fullName>
    </alternativeName>
    <alternativeName>
        <fullName evidence="9">Enterochelin synthase D</fullName>
    </alternativeName>
</protein>
<dbReference type="InterPro" id="IPR003542">
    <property type="entry name" value="Enbac_synth_compD-like"/>
</dbReference>
<comment type="similarity">
    <text evidence="3">Belongs to the P-Pant transferase superfamily. EntD family.</text>
</comment>
<feature type="binding site" evidence="12">
    <location>
        <position position="57"/>
    </location>
    <ligand>
        <name>CoA</name>
        <dbReference type="ChEBI" id="CHEBI:57287"/>
    </ligand>
</feature>
<keyword evidence="6 16" id="KW-0808">Transferase</keyword>
<dbReference type="InterPro" id="IPR037143">
    <property type="entry name" value="4-PPantetheinyl_Trfase_dom_sf"/>
</dbReference>
<dbReference type="Pfam" id="PF01648">
    <property type="entry name" value="ACPS"/>
    <property type="match status" value="1"/>
</dbReference>
<dbReference type="UniPathway" id="UPA00017"/>
<evidence type="ECO:0000256" key="1">
    <source>
        <dbReference type="ARBA" id="ARBA00003937"/>
    </source>
</evidence>
<dbReference type="EMBL" id="BJUK01000055">
    <property type="protein sequence ID" value="GEK48919.1"/>
    <property type="molecule type" value="Genomic_DNA"/>
</dbReference>
<evidence type="ECO:0000256" key="7">
    <source>
        <dbReference type="ARBA" id="ARBA00023191"/>
    </source>
</evidence>
<comment type="catalytic activity">
    <reaction evidence="10">
        <text>apo-[aryl-carrier protein] + CoA = holo-[aryl-carrier protein] + adenosine 3',5'-bisphosphate + H(+)</text>
        <dbReference type="Rhea" id="RHEA:48404"/>
        <dbReference type="Rhea" id="RHEA-COMP:15903"/>
        <dbReference type="Rhea" id="RHEA-COMP:17557"/>
        <dbReference type="ChEBI" id="CHEBI:15378"/>
        <dbReference type="ChEBI" id="CHEBI:29999"/>
        <dbReference type="ChEBI" id="CHEBI:57287"/>
        <dbReference type="ChEBI" id="CHEBI:58343"/>
        <dbReference type="ChEBI" id="CHEBI:64479"/>
    </reaction>
</comment>
<evidence type="ECO:0000256" key="6">
    <source>
        <dbReference type="ARBA" id="ARBA00022679"/>
    </source>
</evidence>
<dbReference type="InterPro" id="IPR008278">
    <property type="entry name" value="4-PPantetheinyl_Trfase_dom"/>
</dbReference>
<feature type="binding site" evidence="12">
    <location>
        <begin position="101"/>
        <end position="102"/>
    </location>
    <ligand>
        <name>CoA</name>
        <dbReference type="ChEBI" id="CHEBI:57287"/>
    </ligand>
</feature>
<dbReference type="OrthoDB" id="8210607at2"/>
<dbReference type="Pfam" id="PF17837">
    <property type="entry name" value="4PPT_N"/>
    <property type="match status" value="1"/>
</dbReference>
<feature type="binding site" evidence="13">
    <location>
        <position position="125"/>
    </location>
    <ligand>
        <name>Mg(2+)</name>
        <dbReference type="ChEBI" id="CHEBI:18420"/>
    </ligand>
</feature>
<evidence type="ECO:0000256" key="9">
    <source>
        <dbReference type="ARBA" id="ARBA00031996"/>
    </source>
</evidence>
<evidence type="ECO:0000256" key="5">
    <source>
        <dbReference type="ARBA" id="ARBA00019087"/>
    </source>
</evidence>